<feature type="domain" description="Fimbrial-type adhesion" evidence="6">
    <location>
        <begin position="27"/>
        <end position="179"/>
    </location>
</feature>
<comment type="subcellular location">
    <subcellularLocation>
        <location evidence="1">Fimbrium</location>
    </subcellularLocation>
</comment>
<evidence type="ECO:0000256" key="3">
    <source>
        <dbReference type="ARBA" id="ARBA00022729"/>
    </source>
</evidence>
<feature type="signal peptide" evidence="5">
    <location>
        <begin position="1"/>
        <end position="21"/>
    </location>
</feature>
<dbReference type="SUPFAM" id="SSF49401">
    <property type="entry name" value="Bacterial adhesins"/>
    <property type="match status" value="1"/>
</dbReference>
<gene>
    <name evidence="7" type="ORF">A6D6_00014</name>
</gene>
<dbReference type="Proteomes" id="UP000771797">
    <property type="component" value="Unassembled WGS sequence"/>
</dbReference>
<dbReference type="InterPro" id="IPR036937">
    <property type="entry name" value="Adhesion_dom_fimbrial_sf"/>
</dbReference>
<organism evidence="7 8">
    <name type="scientific">Alcanivorax xiamenensis</name>
    <dbReference type="NCBI Taxonomy" id="1177156"/>
    <lineage>
        <taxon>Bacteria</taxon>
        <taxon>Pseudomonadati</taxon>
        <taxon>Pseudomonadota</taxon>
        <taxon>Gammaproteobacteria</taxon>
        <taxon>Oceanospirillales</taxon>
        <taxon>Alcanivoracaceae</taxon>
        <taxon>Alcanivorax</taxon>
    </lineage>
</organism>
<keyword evidence="8" id="KW-1185">Reference proteome</keyword>
<reference evidence="7 8" key="1">
    <citation type="submission" date="2012-09" db="EMBL/GenBank/DDBJ databases">
        <title>Genome Sequence of alkane-degrading Bacterium Alcanivorax sp. 6-D-6.</title>
        <authorList>
            <person name="Lai Q."/>
            <person name="Shao Z."/>
        </authorList>
    </citation>
    <scope>NUCLEOTIDE SEQUENCE [LARGE SCALE GENOMIC DNA]</scope>
    <source>
        <strain evidence="7 8">6-D-6</strain>
    </source>
</reference>
<dbReference type="PANTHER" id="PTHR33420:SF3">
    <property type="entry name" value="FIMBRIAL SUBUNIT ELFA"/>
    <property type="match status" value="1"/>
</dbReference>
<evidence type="ECO:0000313" key="8">
    <source>
        <dbReference type="Proteomes" id="UP000771797"/>
    </source>
</evidence>
<evidence type="ECO:0000313" key="7">
    <source>
        <dbReference type="EMBL" id="KAF0808305.1"/>
    </source>
</evidence>
<comment type="caution">
    <text evidence="7">The sequence shown here is derived from an EMBL/GenBank/DDBJ whole genome shotgun (WGS) entry which is preliminary data.</text>
</comment>
<dbReference type="InterPro" id="IPR000259">
    <property type="entry name" value="Adhesion_dom_fimbrial"/>
</dbReference>
<dbReference type="InterPro" id="IPR008966">
    <property type="entry name" value="Adhesion_dom_sf"/>
</dbReference>
<dbReference type="EMBL" id="AQPF01000001">
    <property type="protein sequence ID" value="KAF0808305.1"/>
    <property type="molecule type" value="Genomic_DNA"/>
</dbReference>
<evidence type="ECO:0000256" key="1">
    <source>
        <dbReference type="ARBA" id="ARBA00004561"/>
    </source>
</evidence>
<accession>A0ABQ6YDV9</accession>
<evidence type="ECO:0000256" key="4">
    <source>
        <dbReference type="ARBA" id="ARBA00023263"/>
    </source>
</evidence>
<dbReference type="PANTHER" id="PTHR33420">
    <property type="entry name" value="FIMBRIAL SUBUNIT ELFA-RELATED"/>
    <property type="match status" value="1"/>
</dbReference>
<sequence length="180" mass="18189">MRTFKLAVLMASTLSTSVVFANSGEVYFNGVVTDTTCTVGVAQNGVLQADNTVTLAPIATADFVAADTPYSPAAFSLVATDAGSATCDLTGLGATVLWTGQAYAGHNILENIATDPAASVGVMLLQQDGTTPVQINGASVGIVDASSGELQFNAAYGTTDTATVTAGHVRAVANYSVVFN</sequence>
<evidence type="ECO:0000256" key="2">
    <source>
        <dbReference type="ARBA" id="ARBA00006671"/>
    </source>
</evidence>
<dbReference type="Gene3D" id="2.60.40.1090">
    <property type="entry name" value="Fimbrial-type adhesion domain"/>
    <property type="match status" value="1"/>
</dbReference>
<proteinExistence type="inferred from homology"/>
<protein>
    <submittedName>
        <fullName evidence="7">Type-1 fimbrial protein, A chain</fullName>
    </submittedName>
</protein>
<dbReference type="Pfam" id="PF00419">
    <property type="entry name" value="Fimbrial"/>
    <property type="match status" value="1"/>
</dbReference>
<dbReference type="InterPro" id="IPR050263">
    <property type="entry name" value="Bact_Fimbrial_Adh_Pro"/>
</dbReference>
<keyword evidence="4" id="KW-0281">Fimbrium</keyword>
<dbReference type="RefSeq" id="WP_097058305.1">
    <property type="nucleotide sequence ID" value="NZ_AQPF01000001.1"/>
</dbReference>
<evidence type="ECO:0000256" key="5">
    <source>
        <dbReference type="SAM" id="SignalP"/>
    </source>
</evidence>
<keyword evidence="3 5" id="KW-0732">Signal</keyword>
<evidence type="ECO:0000259" key="6">
    <source>
        <dbReference type="Pfam" id="PF00419"/>
    </source>
</evidence>
<comment type="similarity">
    <text evidence="2">Belongs to the fimbrial protein family.</text>
</comment>
<feature type="chain" id="PRO_5045041509" evidence="5">
    <location>
        <begin position="22"/>
        <end position="180"/>
    </location>
</feature>
<name>A0ABQ6YDV9_9GAMM</name>